<proteinExistence type="predicted"/>
<accession>A0ABW2KXI4</accession>
<feature type="domain" description="PIN" evidence="1">
    <location>
        <begin position="1"/>
        <end position="118"/>
    </location>
</feature>
<evidence type="ECO:0000259" key="1">
    <source>
        <dbReference type="SMART" id="SM00670"/>
    </source>
</evidence>
<keyword evidence="3" id="KW-1185">Reference proteome</keyword>
<reference evidence="3" key="1">
    <citation type="journal article" date="2019" name="Int. J. Syst. Evol. Microbiol.">
        <title>The Global Catalogue of Microorganisms (GCM) 10K type strain sequencing project: providing services to taxonomists for standard genome sequencing and annotation.</title>
        <authorList>
            <consortium name="The Broad Institute Genomics Platform"/>
            <consortium name="The Broad Institute Genome Sequencing Center for Infectious Disease"/>
            <person name="Wu L."/>
            <person name="Ma J."/>
        </authorList>
    </citation>
    <scope>NUCLEOTIDE SEQUENCE [LARGE SCALE GENOMIC DNA]</scope>
    <source>
        <strain evidence="3">CGMCC 1.16275</strain>
    </source>
</reference>
<dbReference type="SMART" id="SM00670">
    <property type="entry name" value="PINc"/>
    <property type="match status" value="1"/>
</dbReference>
<organism evidence="2 3">
    <name type="scientific">Rhodocista pekingensis</name>
    <dbReference type="NCBI Taxonomy" id="201185"/>
    <lineage>
        <taxon>Bacteria</taxon>
        <taxon>Pseudomonadati</taxon>
        <taxon>Pseudomonadota</taxon>
        <taxon>Alphaproteobacteria</taxon>
        <taxon>Rhodospirillales</taxon>
        <taxon>Azospirillaceae</taxon>
        <taxon>Rhodocista</taxon>
    </lineage>
</organism>
<dbReference type="PANTHER" id="PTHR34610">
    <property type="entry name" value="SSL7007 PROTEIN"/>
    <property type="match status" value="1"/>
</dbReference>
<gene>
    <name evidence="2" type="ORF">ACFQPS_12780</name>
</gene>
<dbReference type="InterPro" id="IPR029060">
    <property type="entry name" value="PIN-like_dom_sf"/>
</dbReference>
<dbReference type="PANTHER" id="PTHR34610:SF3">
    <property type="entry name" value="SSL7007 PROTEIN"/>
    <property type="match status" value="1"/>
</dbReference>
<comment type="caution">
    <text evidence="2">The sequence shown here is derived from an EMBL/GenBank/DDBJ whole genome shotgun (WGS) entry which is preliminary data.</text>
</comment>
<dbReference type="InterPro" id="IPR002716">
    <property type="entry name" value="PIN_dom"/>
</dbReference>
<sequence>MRVVLDTTVLVAGLQSASGASRQVLRLVHAGRLKPLASTALFLEYEDVLLRPAILARTGLGFEDIRRFLGAFALLVEPVVIDVSWRPASPDPDDDRVVDCAVNGRADALVTHNLRDLAVAGRLGVAVTTPGRLLRSLDR</sequence>
<dbReference type="RefSeq" id="WP_377359520.1">
    <property type="nucleotide sequence ID" value="NZ_JBHTCM010000010.1"/>
</dbReference>
<evidence type="ECO:0000313" key="2">
    <source>
        <dbReference type="EMBL" id="MFC7334040.1"/>
    </source>
</evidence>
<name>A0ABW2KXI4_9PROT</name>
<protein>
    <submittedName>
        <fullName evidence="2">Toxin-antitoxin system toxin component, PIN family</fullName>
    </submittedName>
</protein>
<dbReference type="Proteomes" id="UP001596456">
    <property type="component" value="Unassembled WGS sequence"/>
</dbReference>
<dbReference type="NCBIfam" id="TIGR00305">
    <property type="entry name" value="putative toxin-antitoxin system toxin component, PIN family"/>
    <property type="match status" value="1"/>
</dbReference>
<dbReference type="Pfam" id="PF13470">
    <property type="entry name" value="PIN_3"/>
    <property type="match status" value="1"/>
</dbReference>
<dbReference type="InterPro" id="IPR002850">
    <property type="entry name" value="PIN_toxin-like"/>
</dbReference>
<dbReference type="SUPFAM" id="SSF88723">
    <property type="entry name" value="PIN domain-like"/>
    <property type="match status" value="1"/>
</dbReference>
<dbReference type="EMBL" id="JBHTCM010000010">
    <property type="protein sequence ID" value="MFC7334040.1"/>
    <property type="molecule type" value="Genomic_DNA"/>
</dbReference>
<evidence type="ECO:0000313" key="3">
    <source>
        <dbReference type="Proteomes" id="UP001596456"/>
    </source>
</evidence>